<dbReference type="Proteomes" id="UP000809273">
    <property type="component" value="Unassembled WGS sequence"/>
</dbReference>
<evidence type="ECO:0000256" key="12">
    <source>
        <dbReference type="RuleBase" id="RU362049"/>
    </source>
</evidence>
<evidence type="ECO:0000313" key="15">
    <source>
        <dbReference type="EMBL" id="MBN1571855.1"/>
    </source>
</evidence>
<evidence type="ECO:0000259" key="14">
    <source>
        <dbReference type="Pfam" id="PF02910"/>
    </source>
</evidence>
<sequence>MEETYFYDYLVVGSGIAGLSFALKASESGRVAVITKKEDKESNTNYAQGGIASVMNKLDSFEYHIKDTLKCGAGICHADVVEMVVKGGPDMIRELVELGANFSMTDGDGAPAFDLGMEGGHSQRRIVHAKDLTGAEIERALIERVRENENIDIFENHIAVNLITDRTMSKAPVIPKRVWGAYVLDTDEGNVSTFLGRITYLASGGAGKVYLYTSNPDIASGDGIAMAYRAGAEVGNLEFVQFHPTCLYHPDAKSFLISEAVRGEGAILRLANGEPFMKKYSEMKDLAPRDIVARSIDSELKRSGDDCVFLDITHREASFIRERFPNIYGKCLQFGIDITTSPIPVVPAAHYMCGGVVVDKNGKSSVEGLYCGGEVTMTGLHGANRLASNSLLEAVVYADRGARRAAEEIKALKIKPPEAPPWDPKDAVDSDEEVVITQNWEEVRRFMWNYVGIVRSDKRLERAMRRSNALHREITDYYWNFTITSDLIELRNIALLAYLIIRSAMSRKESRGLHYNIDHPKTDDKKFKKDTILVRKDWD</sequence>
<evidence type="ECO:0000256" key="9">
    <source>
        <dbReference type="ARBA" id="ARBA00048305"/>
    </source>
</evidence>
<dbReference type="SUPFAM" id="SSF46977">
    <property type="entry name" value="Succinate dehydrogenase/fumarate reductase flavoprotein C-terminal domain"/>
    <property type="match status" value="1"/>
</dbReference>
<feature type="active site" description="Proton acceptor" evidence="11">
    <location>
        <position position="289"/>
    </location>
</feature>
<dbReference type="Pfam" id="PF00890">
    <property type="entry name" value="FAD_binding_2"/>
    <property type="match status" value="1"/>
</dbReference>
<evidence type="ECO:0000256" key="4">
    <source>
        <dbReference type="ARBA" id="ARBA00012173"/>
    </source>
</evidence>
<evidence type="ECO:0000256" key="7">
    <source>
        <dbReference type="ARBA" id="ARBA00022827"/>
    </source>
</evidence>
<keyword evidence="8 12" id="KW-0560">Oxidoreductase</keyword>
<gene>
    <name evidence="15" type="primary">nadB</name>
    <name evidence="15" type="ORF">JW984_01525</name>
</gene>
<dbReference type="PIRSF" id="PIRSF000171">
    <property type="entry name" value="SDHA_APRA_LASPO"/>
    <property type="match status" value="1"/>
</dbReference>
<dbReference type="EMBL" id="JAFGIX010000008">
    <property type="protein sequence ID" value="MBN1571855.1"/>
    <property type="molecule type" value="Genomic_DNA"/>
</dbReference>
<dbReference type="EC" id="1.4.3.16" evidence="4 10"/>
<dbReference type="SUPFAM" id="SSF51905">
    <property type="entry name" value="FAD/NAD(P)-binding domain"/>
    <property type="match status" value="1"/>
</dbReference>
<proteinExistence type="inferred from homology"/>
<evidence type="ECO:0000256" key="6">
    <source>
        <dbReference type="ARBA" id="ARBA00022642"/>
    </source>
</evidence>
<protein>
    <recommendedName>
        <fullName evidence="4 10">L-aspartate oxidase</fullName>
        <ecNumber evidence="4 10">1.4.3.16</ecNumber>
    </recommendedName>
</protein>
<dbReference type="FunFam" id="3.90.700.10:FF:000002">
    <property type="entry name" value="L-aspartate oxidase"/>
    <property type="match status" value="1"/>
</dbReference>
<dbReference type="PANTHER" id="PTHR42716:SF2">
    <property type="entry name" value="L-ASPARTATE OXIDASE, CHLOROPLASTIC"/>
    <property type="match status" value="1"/>
</dbReference>
<organism evidence="15 16">
    <name type="scientific">Candidatus Zymogenus saltonus</name>
    <dbReference type="NCBI Taxonomy" id="2844893"/>
    <lineage>
        <taxon>Bacteria</taxon>
        <taxon>Deltaproteobacteria</taxon>
        <taxon>Candidatus Zymogenia</taxon>
        <taxon>Candidatus Zymogeniales</taxon>
        <taxon>Candidatus Zymogenaceae</taxon>
        <taxon>Candidatus Zymogenus</taxon>
    </lineage>
</organism>
<dbReference type="Gene3D" id="3.50.50.60">
    <property type="entry name" value="FAD/NAD(P)-binding domain"/>
    <property type="match status" value="1"/>
</dbReference>
<evidence type="ECO:0000256" key="1">
    <source>
        <dbReference type="ARBA" id="ARBA00001974"/>
    </source>
</evidence>
<keyword evidence="5 12" id="KW-0285">Flavoprotein</keyword>
<dbReference type="SUPFAM" id="SSF56425">
    <property type="entry name" value="Succinate dehydrogenase/fumarate reductase flavoprotein, catalytic domain"/>
    <property type="match status" value="1"/>
</dbReference>
<evidence type="ECO:0000256" key="10">
    <source>
        <dbReference type="NCBIfam" id="TIGR00551"/>
    </source>
</evidence>
<comment type="function">
    <text evidence="12">Catalyzes the oxidation of L-aspartate to iminoaspartate.</text>
</comment>
<feature type="domain" description="Fumarate reductase/succinate dehydrogenase flavoprotein-like C-terminal" evidence="14">
    <location>
        <begin position="441"/>
        <end position="534"/>
    </location>
</feature>
<dbReference type="Pfam" id="PF02910">
    <property type="entry name" value="Succ_DH_flav_C"/>
    <property type="match status" value="1"/>
</dbReference>
<dbReference type="InterPro" id="IPR027477">
    <property type="entry name" value="Succ_DH/fumarate_Rdtase_cat_sf"/>
</dbReference>
<evidence type="ECO:0000259" key="13">
    <source>
        <dbReference type="Pfam" id="PF00890"/>
    </source>
</evidence>
<comment type="similarity">
    <text evidence="3 12">Belongs to the FAD-dependent oxidoreductase 2 family. NadB subfamily.</text>
</comment>
<name>A0A9D8K9N9_9DELT</name>
<dbReference type="PANTHER" id="PTHR42716">
    <property type="entry name" value="L-ASPARTATE OXIDASE"/>
    <property type="match status" value="1"/>
</dbReference>
<dbReference type="NCBIfam" id="TIGR00551">
    <property type="entry name" value="nadB"/>
    <property type="match status" value="1"/>
</dbReference>
<dbReference type="GO" id="GO:0005737">
    <property type="term" value="C:cytoplasm"/>
    <property type="evidence" value="ECO:0007669"/>
    <property type="project" value="UniProtKB-SubCell"/>
</dbReference>
<reference evidence="15" key="1">
    <citation type="journal article" date="2021" name="Environ. Microbiol.">
        <title>Genomic characterization of three novel Desulfobacterota classes expand the metabolic and phylogenetic diversity of the phylum.</title>
        <authorList>
            <person name="Murphy C.L."/>
            <person name="Biggerstaff J."/>
            <person name="Eichhorn A."/>
            <person name="Ewing E."/>
            <person name="Shahan R."/>
            <person name="Soriano D."/>
            <person name="Stewart S."/>
            <person name="VanMol K."/>
            <person name="Walker R."/>
            <person name="Walters P."/>
            <person name="Elshahed M.S."/>
            <person name="Youssef N.H."/>
        </authorList>
    </citation>
    <scope>NUCLEOTIDE SEQUENCE</scope>
    <source>
        <strain evidence="15">Zod_Metabat.24</strain>
    </source>
</reference>
<dbReference type="InterPro" id="IPR003953">
    <property type="entry name" value="FAD-dep_OxRdtase_2_FAD-bd"/>
</dbReference>
<dbReference type="FunFam" id="1.20.58.100:FF:000002">
    <property type="entry name" value="L-aspartate oxidase"/>
    <property type="match status" value="1"/>
</dbReference>
<evidence type="ECO:0000256" key="5">
    <source>
        <dbReference type="ARBA" id="ARBA00022630"/>
    </source>
</evidence>
<keyword evidence="7 12" id="KW-0274">FAD</keyword>
<dbReference type="PRINTS" id="PR00368">
    <property type="entry name" value="FADPNR"/>
</dbReference>
<dbReference type="GO" id="GO:0008734">
    <property type="term" value="F:L-aspartate oxidase activity"/>
    <property type="evidence" value="ECO:0007669"/>
    <property type="project" value="UniProtKB-UniRule"/>
</dbReference>
<evidence type="ECO:0000313" key="16">
    <source>
        <dbReference type="Proteomes" id="UP000809273"/>
    </source>
</evidence>
<reference evidence="15" key="2">
    <citation type="submission" date="2021-01" db="EMBL/GenBank/DDBJ databases">
        <authorList>
            <person name="Hahn C.R."/>
            <person name="Youssef N.H."/>
            <person name="Elshahed M."/>
        </authorList>
    </citation>
    <scope>NUCLEOTIDE SEQUENCE</scope>
    <source>
        <strain evidence="15">Zod_Metabat.24</strain>
    </source>
</reference>
<evidence type="ECO:0000256" key="3">
    <source>
        <dbReference type="ARBA" id="ARBA00008562"/>
    </source>
</evidence>
<dbReference type="InterPro" id="IPR036188">
    <property type="entry name" value="FAD/NAD-bd_sf"/>
</dbReference>
<dbReference type="InterPro" id="IPR037099">
    <property type="entry name" value="Fum_R/Succ_DH_flav-like_C_sf"/>
</dbReference>
<comment type="pathway">
    <text evidence="2 12">Cofactor biosynthesis; NAD(+) biosynthesis; iminoaspartate from L-aspartate (oxidase route): step 1/1.</text>
</comment>
<comment type="caution">
    <text evidence="15">The sequence shown here is derived from an EMBL/GenBank/DDBJ whole genome shotgun (WGS) entry which is preliminary data.</text>
</comment>
<dbReference type="InterPro" id="IPR005288">
    <property type="entry name" value="NadB"/>
</dbReference>
<dbReference type="InterPro" id="IPR015939">
    <property type="entry name" value="Fum_Rdtase/Succ_DH_flav-like_C"/>
</dbReference>
<comment type="cofactor">
    <cofactor evidence="1 12">
        <name>FAD</name>
        <dbReference type="ChEBI" id="CHEBI:57692"/>
    </cofactor>
</comment>
<comment type="catalytic activity">
    <reaction evidence="9">
        <text>L-aspartate + O2 = iminosuccinate + H2O2</text>
        <dbReference type="Rhea" id="RHEA:25876"/>
        <dbReference type="ChEBI" id="CHEBI:15379"/>
        <dbReference type="ChEBI" id="CHEBI:16240"/>
        <dbReference type="ChEBI" id="CHEBI:29991"/>
        <dbReference type="ChEBI" id="CHEBI:77875"/>
        <dbReference type="EC" id="1.4.3.16"/>
    </reaction>
    <physiologicalReaction direction="left-to-right" evidence="9">
        <dbReference type="Rhea" id="RHEA:25877"/>
    </physiologicalReaction>
</comment>
<keyword evidence="6 12" id="KW-0662">Pyridine nucleotide biosynthesis</keyword>
<dbReference type="AlphaFoldDB" id="A0A9D8K9N9"/>
<dbReference type="Gene3D" id="3.90.700.10">
    <property type="entry name" value="Succinate dehydrogenase/fumarate reductase flavoprotein, catalytic domain"/>
    <property type="match status" value="1"/>
</dbReference>
<accession>A0A9D8K9N9</accession>
<evidence type="ECO:0000256" key="2">
    <source>
        <dbReference type="ARBA" id="ARBA00004950"/>
    </source>
</evidence>
<dbReference type="NCBIfam" id="NF006567">
    <property type="entry name" value="PRK09077.1"/>
    <property type="match status" value="1"/>
</dbReference>
<comment type="subcellular location">
    <subcellularLocation>
        <location evidence="12">Cytoplasm</location>
    </subcellularLocation>
</comment>
<evidence type="ECO:0000256" key="8">
    <source>
        <dbReference type="ARBA" id="ARBA00023002"/>
    </source>
</evidence>
<dbReference type="GO" id="GO:0034628">
    <property type="term" value="P:'de novo' NAD+ biosynthetic process from L-aspartate"/>
    <property type="evidence" value="ECO:0007669"/>
    <property type="project" value="TreeGrafter"/>
</dbReference>
<dbReference type="Gene3D" id="1.20.58.100">
    <property type="entry name" value="Fumarate reductase/succinate dehydrogenase flavoprotein-like, C-terminal domain"/>
    <property type="match status" value="1"/>
</dbReference>
<evidence type="ECO:0000256" key="11">
    <source>
        <dbReference type="PIRSR" id="PIRSR000171-1"/>
    </source>
</evidence>
<feature type="domain" description="FAD-dependent oxidoreductase 2 FAD-binding" evidence="13">
    <location>
        <begin position="8"/>
        <end position="391"/>
    </location>
</feature>